<dbReference type="SUPFAM" id="SSF53756">
    <property type="entry name" value="UDP-Glycosyltransferase/glycogen phosphorylase"/>
    <property type="match status" value="1"/>
</dbReference>
<name>A0ABW5ZCF6_9BACL</name>
<accession>A0ABW5ZCF6</accession>
<reference evidence="2" key="1">
    <citation type="journal article" date="2019" name="Int. J. Syst. Evol. Microbiol.">
        <title>The Global Catalogue of Microorganisms (GCM) 10K type strain sequencing project: providing services to taxonomists for standard genome sequencing and annotation.</title>
        <authorList>
            <consortium name="The Broad Institute Genomics Platform"/>
            <consortium name="The Broad Institute Genome Sequencing Center for Infectious Disease"/>
            <person name="Wu L."/>
            <person name="Ma J."/>
        </authorList>
    </citation>
    <scope>NUCLEOTIDE SEQUENCE [LARGE SCALE GENOMIC DNA]</scope>
    <source>
        <strain evidence="2">KCTC 13528</strain>
    </source>
</reference>
<evidence type="ECO:0000313" key="2">
    <source>
        <dbReference type="Proteomes" id="UP001597561"/>
    </source>
</evidence>
<gene>
    <name evidence="1" type="ORF">ACFS5P_01760</name>
</gene>
<dbReference type="RefSeq" id="WP_204729348.1">
    <property type="nucleotide sequence ID" value="NZ_JAFBDK010000007.1"/>
</dbReference>
<organism evidence="1 2">
    <name type="scientific">Jeotgalibacillus terrae</name>
    <dbReference type="NCBI Taxonomy" id="587735"/>
    <lineage>
        <taxon>Bacteria</taxon>
        <taxon>Bacillati</taxon>
        <taxon>Bacillota</taxon>
        <taxon>Bacilli</taxon>
        <taxon>Bacillales</taxon>
        <taxon>Caryophanaceae</taxon>
        <taxon>Jeotgalibacillus</taxon>
    </lineage>
</organism>
<dbReference type="EMBL" id="JBHUPG010000003">
    <property type="protein sequence ID" value="MFD2910590.1"/>
    <property type="molecule type" value="Genomic_DNA"/>
</dbReference>
<sequence>MKILLLGVQKIKFMPYIDFYLSNLDTEQHDIHLLYWNRDEKEDVAIAENITLHEFSHVQEDEVSKIRKMKGFIKYRRRALELIKKEQFDFIIILNTATGFLVQDILWRSYRKKYIYDYRDPTHENLFWYKWLVGRIAKHSHITFVSSDGFRKFLPSYGHIHTSHNLISEALLKREIRNQQQRTQHPVRIRYWGMIRDEEMNKALIKKLANDPRFELHYNGRMQKTGKNLQNFCGEQQISNVFFHGSYLPDERYQFIEETDILHNVYKEDKLLSQAMGNKFYDGIIHYIPQIFTAGSFMGRKGSATGTGIEYNPHDPDFADKLYHYYTSMNWNDFIRNCDSCLDQVLTEYSQGQQLLWNIFDTQPESVQPSKATS</sequence>
<keyword evidence="2" id="KW-1185">Reference proteome</keyword>
<protein>
    <submittedName>
        <fullName evidence="1">Glycosyltransferase</fullName>
    </submittedName>
</protein>
<comment type="caution">
    <text evidence="1">The sequence shown here is derived from an EMBL/GenBank/DDBJ whole genome shotgun (WGS) entry which is preliminary data.</text>
</comment>
<dbReference type="Gene3D" id="3.40.50.2000">
    <property type="entry name" value="Glycogen Phosphorylase B"/>
    <property type="match status" value="1"/>
</dbReference>
<evidence type="ECO:0000313" key="1">
    <source>
        <dbReference type="EMBL" id="MFD2910590.1"/>
    </source>
</evidence>
<proteinExistence type="predicted"/>
<dbReference type="Proteomes" id="UP001597561">
    <property type="component" value="Unassembled WGS sequence"/>
</dbReference>